<accession>A0A2P8C861</accession>
<dbReference type="GO" id="GO:0031177">
    <property type="term" value="F:phosphopantetheine binding"/>
    <property type="evidence" value="ECO:0007669"/>
    <property type="project" value="TreeGrafter"/>
</dbReference>
<dbReference type="InterPro" id="IPR042099">
    <property type="entry name" value="ANL_N_sf"/>
</dbReference>
<dbReference type="PRINTS" id="PR00154">
    <property type="entry name" value="AMPBINDING"/>
</dbReference>
<dbReference type="PANTHER" id="PTHR45527:SF1">
    <property type="entry name" value="FATTY ACID SYNTHASE"/>
    <property type="match status" value="1"/>
</dbReference>
<dbReference type="Gene3D" id="3.30.300.30">
    <property type="match status" value="1"/>
</dbReference>
<dbReference type="GO" id="GO:0044550">
    <property type="term" value="P:secondary metabolite biosynthetic process"/>
    <property type="evidence" value="ECO:0007669"/>
    <property type="project" value="TreeGrafter"/>
</dbReference>
<dbReference type="PROSITE" id="PS00455">
    <property type="entry name" value="AMP_BINDING"/>
    <property type="match status" value="1"/>
</dbReference>
<dbReference type="AlphaFoldDB" id="A0A2P8C861"/>
<reference evidence="2 3" key="1">
    <citation type="submission" date="2018-03" db="EMBL/GenBank/DDBJ databases">
        <title>Genomic Encyclopedia of Archaeal and Bacterial Type Strains, Phase II (KMG-II): from individual species to whole genera.</title>
        <authorList>
            <person name="Goeker M."/>
        </authorList>
    </citation>
    <scope>NUCLEOTIDE SEQUENCE [LARGE SCALE GENOMIC DNA]</scope>
    <source>
        <strain evidence="2 3">DSM 45312</strain>
    </source>
</reference>
<name>A0A2P8C861_9ACTN</name>
<dbReference type="RefSeq" id="WP_106587117.1">
    <property type="nucleotide sequence ID" value="NZ_PYGA01000049.1"/>
</dbReference>
<protein>
    <submittedName>
        <fullName evidence="2">Amino acid adenylation domain-containing protein</fullName>
    </submittedName>
</protein>
<sequence>MECSNSHALYSRFARGLSLSPDRPAFHSGGESLSYEQAHRTALSWAGALLDPHGNPPKAVGVLASTGTTANVGVLAALYAGAAVVPLRPDHPSPRVMSMADSAGIDAVIADHRATDIAKRLLEEAPDLRIVDPAAVDAAGRPPLAEPRPVSPDDVAYILFTSGSTGRPKGVRITHANTHHYFGFVDGRFDFSGGDVFAQTFDLTFDCAMFTLFCAWGAGATVVEVPPSAYRDVPGFVARQGITVWFSTPSAIALVRKVGRLTPGAMPGLRWSLFAGEALKERDAADWLRAAPASTLENLYGPTELTVTIAAHRWDPRTSPGLCVNGLSPIGDVNGGHEAVLVDAAGAPAHDEGELWIRGPQLTSGYLDPRDEDGRYVQRDGATWYNTGDRVRRAANGEMVYLGRQDSQVQVQGWRVELAEIDHAARSCPAVTEAVTVSTESADRVHLVVFYTGRPIPPPDFAAHLGDSLPSGIVPKRYVHIEEFPMNSNKKIDRAELSKRAAALANGQV</sequence>
<comment type="caution">
    <text evidence="2">The sequence shown here is derived from an EMBL/GenBank/DDBJ whole genome shotgun (WGS) entry which is preliminary data.</text>
</comment>
<dbReference type="SUPFAM" id="SSF56801">
    <property type="entry name" value="Acetyl-CoA synthetase-like"/>
    <property type="match status" value="1"/>
</dbReference>
<evidence type="ECO:0000313" key="2">
    <source>
        <dbReference type="EMBL" id="PSK81159.1"/>
    </source>
</evidence>
<dbReference type="OrthoDB" id="3802848at2"/>
<dbReference type="InterPro" id="IPR020459">
    <property type="entry name" value="AMP-binding"/>
</dbReference>
<dbReference type="PANTHER" id="PTHR45527">
    <property type="entry name" value="NONRIBOSOMAL PEPTIDE SYNTHETASE"/>
    <property type="match status" value="1"/>
</dbReference>
<evidence type="ECO:0000313" key="3">
    <source>
        <dbReference type="Proteomes" id="UP000240542"/>
    </source>
</evidence>
<dbReference type="Proteomes" id="UP000240542">
    <property type="component" value="Unassembled WGS sequence"/>
</dbReference>
<evidence type="ECO:0000259" key="1">
    <source>
        <dbReference type="Pfam" id="PF00501"/>
    </source>
</evidence>
<dbReference type="EMBL" id="PYGA01000049">
    <property type="protein sequence ID" value="PSK81159.1"/>
    <property type="molecule type" value="Genomic_DNA"/>
</dbReference>
<keyword evidence="3" id="KW-1185">Reference proteome</keyword>
<gene>
    <name evidence="2" type="ORF">CLV63_1494</name>
</gene>
<dbReference type="GO" id="GO:0043041">
    <property type="term" value="P:amino acid activation for nonribosomal peptide biosynthetic process"/>
    <property type="evidence" value="ECO:0007669"/>
    <property type="project" value="TreeGrafter"/>
</dbReference>
<dbReference type="InterPro" id="IPR000873">
    <property type="entry name" value="AMP-dep_synth/lig_dom"/>
</dbReference>
<dbReference type="InterPro" id="IPR020845">
    <property type="entry name" value="AMP-binding_CS"/>
</dbReference>
<organism evidence="2 3">
    <name type="scientific">Murinocardiopsis flavida</name>
    <dbReference type="NCBI Taxonomy" id="645275"/>
    <lineage>
        <taxon>Bacteria</taxon>
        <taxon>Bacillati</taxon>
        <taxon>Actinomycetota</taxon>
        <taxon>Actinomycetes</taxon>
        <taxon>Streptosporangiales</taxon>
        <taxon>Nocardiopsidaceae</taxon>
        <taxon>Murinocardiopsis</taxon>
    </lineage>
</organism>
<dbReference type="GO" id="GO:0005737">
    <property type="term" value="C:cytoplasm"/>
    <property type="evidence" value="ECO:0007669"/>
    <property type="project" value="TreeGrafter"/>
</dbReference>
<feature type="domain" description="AMP-dependent synthetase/ligase" evidence="1">
    <location>
        <begin position="20"/>
        <end position="367"/>
    </location>
</feature>
<dbReference type="Pfam" id="PF00501">
    <property type="entry name" value="AMP-binding"/>
    <property type="match status" value="1"/>
</dbReference>
<dbReference type="InterPro" id="IPR045851">
    <property type="entry name" value="AMP-bd_C_sf"/>
</dbReference>
<dbReference type="Gene3D" id="3.40.50.12780">
    <property type="entry name" value="N-terminal domain of ligase-like"/>
    <property type="match status" value="1"/>
</dbReference>
<proteinExistence type="predicted"/>